<organism evidence="1 2">
    <name type="scientific">Phytophthora fragariae</name>
    <dbReference type="NCBI Taxonomy" id="53985"/>
    <lineage>
        <taxon>Eukaryota</taxon>
        <taxon>Sar</taxon>
        <taxon>Stramenopiles</taxon>
        <taxon>Oomycota</taxon>
        <taxon>Peronosporomycetes</taxon>
        <taxon>Peronosporales</taxon>
        <taxon>Peronosporaceae</taxon>
        <taxon>Phytophthora</taxon>
    </lineage>
</organism>
<gene>
    <name evidence="1" type="ORF">PF005_g14958</name>
</gene>
<accession>A0A6A3XF43</accession>
<protein>
    <submittedName>
        <fullName evidence="1">Uncharacterized protein</fullName>
    </submittedName>
</protein>
<proteinExistence type="predicted"/>
<name>A0A6A3XF43_9STRA</name>
<feature type="non-terminal residue" evidence="1">
    <location>
        <position position="18"/>
    </location>
</feature>
<dbReference type="AlphaFoldDB" id="A0A6A3XF43"/>
<keyword evidence="2" id="KW-1185">Reference proteome</keyword>
<reference evidence="1 2" key="1">
    <citation type="submission" date="2018-08" db="EMBL/GenBank/DDBJ databases">
        <title>Genomic investigation of the strawberry pathogen Phytophthora fragariae indicates pathogenicity is determined by transcriptional variation in three key races.</title>
        <authorList>
            <person name="Adams T.M."/>
            <person name="Armitage A.D."/>
            <person name="Sobczyk M.K."/>
            <person name="Bates H.J."/>
            <person name="Dunwell J.M."/>
            <person name="Nellist C.F."/>
            <person name="Harrison R.J."/>
        </authorList>
    </citation>
    <scope>NUCLEOTIDE SEQUENCE [LARGE SCALE GENOMIC DNA]</scope>
    <source>
        <strain evidence="1 2">NOV-27</strain>
    </source>
</reference>
<evidence type="ECO:0000313" key="2">
    <source>
        <dbReference type="Proteomes" id="UP000433483"/>
    </source>
</evidence>
<dbReference type="Proteomes" id="UP000433483">
    <property type="component" value="Unassembled WGS sequence"/>
</dbReference>
<comment type="caution">
    <text evidence="1">The sequence shown here is derived from an EMBL/GenBank/DDBJ whole genome shotgun (WGS) entry which is preliminary data.</text>
</comment>
<sequence length="18" mass="2005">MEVETDAPAVDLKEMAKQ</sequence>
<evidence type="ECO:0000313" key="1">
    <source>
        <dbReference type="EMBL" id="KAE9201420.1"/>
    </source>
</evidence>
<dbReference type="EMBL" id="QXGB01000907">
    <property type="protein sequence ID" value="KAE9201420.1"/>
    <property type="molecule type" value="Genomic_DNA"/>
</dbReference>